<keyword evidence="7" id="KW-0540">Nuclease</keyword>
<evidence type="ECO:0000256" key="4">
    <source>
        <dbReference type="ARBA" id="ARBA00022881"/>
    </source>
</evidence>
<keyword evidence="1" id="KW-0963">Cytoplasm</keyword>
<dbReference type="GO" id="GO:0006289">
    <property type="term" value="P:nucleotide-excision repair"/>
    <property type="evidence" value="ECO:0007669"/>
    <property type="project" value="InterPro"/>
</dbReference>
<keyword evidence="5" id="KW-0234">DNA repair</keyword>
<name>A0A415EU06_ENTCA</name>
<dbReference type="SMART" id="SM00465">
    <property type="entry name" value="GIYc"/>
    <property type="match status" value="1"/>
</dbReference>
<dbReference type="InterPro" id="IPR050066">
    <property type="entry name" value="UvrABC_protein_C"/>
</dbReference>
<dbReference type="Gene3D" id="3.40.1440.10">
    <property type="entry name" value="GIY-YIG endonuclease"/>
    <property type="match status" value="1"/>
</dbReference>
<protein>
    <submittedName>
        <fullName evidence="7">Nucleotide excision repair endonuclease</fullName>
    </submittedName>
</protein>
<dbReference type="InterPro" id="IPR035901">
    <property type="entry name" value="GIY-YIG_endonuc_sf"/>
</dbReference>
<sequence>MNPNKEFLKNKANALPEKPGVYLMKDQHNEVLYVGKAKSLKQRVVSYFRKNQQHANKVLRLVYNVVDFETIETDTELDALLLECRLIQAFHPIYNRQMNHSANYCFVDLTNHTFTITQTPQIGSYGPFRQTKKLPALFQVLSETFQLPTVNELTLLTLRKQLPQMDAYPLEQKWREIGCFFAGKKTDCFSLLKKRLAYLIDHLLFEQASVLQRQIHLAQSFYQEIVRVNQFIQEPEVIFSILLDLEEPGSQTTQIKYYQVSFGKLIQTKILSPEETFQPLPPASAALPLAPEDLDPLGIILNHLYRQEKAADK</sequence>
<comment type="caution">
    <text evidence="7">The sequence shown here is derived from an EMBL/GenBank/DDBJ whole genome shotgun (WGS) entry which is preliminary data.</text>
</comment>
<dbReference type="InterPro" id="IPR047296">
    <property type="entry name" value="GIY-YIG_UvrC_Cho"/>
</dbReference>
<accession>A0A415EU06</accession>
<dbReference type="CDD" id="cd10434">
    <property type="entry name" value="GIY-YIG_UvrC_Cho"/>
    <property type="match status" value="1"/>
</dbReference>
<dbReference type="InterPro" id="IPR000305">
    <property type="entry name" value="GIY-YIG_endonuc"/>
</dbReference>
<evidence type="ECO:0000313" key="7">
    <source>
        <dbReference type="EMBL" id="RHK06797.1"/>
    </source>
</evidence>
<proteinExistence type="predicted"/>
<dbReference type="Pfam" id="PF01541">
    <property type="entry name" value="GIY-YIG"/>
    <property type="match status" value="1"/>
</dbReference>
<keyword evidence="2" id="KW-0227">DNA damage</keyword>
<keyword evidence="7" id="KW-0378">Hydrolase</keyword>
<feature type="domain" description="GIY-YIG" evidence="6">
    <location>
        <begin position="17"/>
        <end position="96"/>
    </location>
</feature>
<dbReference type="AlphaFoldDB" id="A0A415EU06"/>
<evidence type="ECO:0000313" key="8">
    <source>
        <dbReference type="Proteomes" id="UP000286288"/>
    </source>
</evidence>
<organism evidence="7 8">
    <name type="scientific">Enterococcus casseliflavus</name>
    <name type="common">Enterococcus flavescens</name>
    <dbReference type="NCBI Taxonomy" id="37734"/>
    <lineage>
        <taxon>Bacteria</taxon>
        <taxon>Bacillati</taxon>
        <taxon>Bacillota</taxon>
        <taxon>Bacilli</taxon>
        <taxon>Lactobacillales</taxon>
        <taxon>Enterococcaceae</taxon>
        <taxon>Enterococcus</taxon>
    </lineage>
</organism>
<dbReference type="GO" id="GO:0009380">
    <property type="term" value="C:excinuclease repair complex"/>
    <property type="evidence" value="ECO:0007669"/>
    <property type="project" value="TreeGrafter"/>
</dbReference>
<dbReference type="PROSITE" id="PS50164">
    <property type="entry name" value="GIY_YIG"/>
    <property type="match status" value="1"/>
</dbReference>
<evidence type="ECO:0000259" key="6">
    <source>
        <dbReference type="PROSITE" id="PS50164"/>
    </source>
</evidence>
<dbReference type="FunFam" id="3.40.1440.10:FF:000001">
    <property type="entry name" value="UvrABC system protein C"/>
    <property type="match status" value="1"/>
</dbReference>
<evidence type="ECO:0000256" key="2">
    <source>
        <dbReference type="ARBA" id="ARBA00022763"/>
    </source>
</evidence>
<evidence type="ECO:0000256" key="1">
    <source>
        <dbReference type="ARBA" id="ARBA00022490"/>
    </source>
</evidence>
<keyword evidence="4" id="KW-0267">Excision nuclease</keyword>
<reference evidence="7 8" key="1">
    <citation type="submission" date="2018-08" db="EMBL/GenBank/DDBJ databases">
        <title>A genome reference for cultivated species of the human gut microbiota.</title>
        <authorList>
            <person name="Zou Y."/>
            <person name="Xue W."/>
            <person name="Luo G."/>
        </authorList>
    </citation>
    <scope>NUCLEOTIDE SEQUENCE [LARGE SCALE GENOMIC DNA]</scope>
    <source>
        <strain evidence="7 8">AF48-16</strain>
    </source>
</reference>
<dbReference type="EMBL" id="QRMZ01000007">
    <property type="protein sequence ID" value="RHK06797.1"/>
    <property type="molecule type" value="Genomic_DNA"/>
</dbReference>
<keyword evidence="7" id="KW-0255">Endonuclease</keyword>
<dbReference type="Proteomes" id="UP000286288">
    <property type="component" value="Unassembled WGS sequence"/>
</dbReference>
<dbReference type="SUPFAM" id="SSF82771">
    <property type="entry name" value="GIY-YIG endonuclease"/>
    <property type="match status" value="1"/>
</dbReference>
<gene>
    <name evidence="7" type="ORF">DW084_06355</name>
</gene>
<dbReference type="RefSeq" id="WP_151195509.1">
    <property type="nucleotide sequence ID" value="NZ_JBHKBR010000019.1"/>
</dbReference>
<dbReference type="GO" id="GO:0004519">
    <property type="term" value="F:endonuclease activity"/>
    <property type="evidence" value="ECO:0007669"/>
    <property type="project" value="UniProtKB-KW"/>
</dbReference>
<keyword evidence="3" id="KW-0228">DNA excision</keyword>
<evidence type="ECO:0000256" key="3">
    <source>
        <dbReference type="ARBA" id="ARBA00022769"/>
    </source>
</evidence>
<dbReference type="PANTHER" id="PTHR30562:SF1">
    <property type="entry name" value="UVRABC SYSTEM PROTEIN C"/>
    <property type="match status" value="1"/>
</dbReference>
<dbReference type="PANTHER" id="PTHR30562">
    <property type="entry name" value="UVRC/OXIDOREDUCTASE"/>
    <property type="match status" value="1"/>
</dbReference>
<evidence type="ECO:0000256" key="5">
    <source>
        <dbReference type="ARBA" id="ARBA00023204"/>
    </source>
</evidence>